<evidence type="ECO:0000313" key="3">
    <source>
        <dbReference type="Proteomes" id="UP000594638"/>
    </source>
</evidence>
<feature type="compositionally biased region" description="Low complexity" evidence="1">
    <location>
        <begin position="20"/>
        <end position="36"/>
    </location>
</feature>
<evidence type="ECO:0000256" key="1">
    <source>
        <dbReference type="SAM" id="MobiDB-lite"/>
    </source>
</evidence>
<dbReference type="OrthoDB" id="1903982at2759"/>
<dbReference type="SUPFAM" id="SSF51182">
    <property type="entry name" value="RmlC-like cupins"/>
    <property type="match status" value="1"/>
</dbReference>
<dbReference type="Gramene" id="OE9A065233T1">
    <property type="protein sequence ID" value="OE9A065233C1"/>
    <property type="gene ID" value="OE9A065233"/>
</dbReference>
<feature type="region of interest" description="Disordered" evidence="1">
    <location>
        <begin position="14"/>
        <end position="41"/>
    </location>
</feature>
<accession>A0A8S0R0D6</accession>
<comment type="caution">
    <text evidence="2">The sequence shown here is derived from an EMBL/GenBank/DDBJ whole genome shotgun (WGS) entry which is preliminary data.</text>
</comment>
<reference evidence="2 3" key="1">
    <citation type="submission" date="2019-12" db="EMBL/GenBank/DDBJ databases">
        <authorList>
            <person name="Alioto T."/>
            <person name="Alioto T."/>
            <person name="Gomez Garrido J."/>
        </authorList>
    </citation>
    <scope>NUCLEOTIDE SEQUENCE [LARGE SCALE GENOMIC DNA]</scope>
</reference>
<dbReference type="Proteomes" id="UP000594638">
    <property type="component" value="Unassembled WGS sequence"/>
</dbReference>
<organism evidence="2 3">
    <name type="scientific">Olea europaea subsp. europaea</name>
    <dbReference type="NCBI Taxonomy" id="158383"/>
    <lineage>
        <taxon>Eukaryota</taxon>
        <taxon>Viridiplantae</taxon>
        <taxon>Streptophyta</taxon>
        <taxon>Embryophyta</taxon>
        <taxon>Tracheophyta</taxon>
        <taxon>Spermatophyta</taxon>
        <taxon>Magnoliopsida</taxon>
        <taxon>eudicotyledons</taxon>
        <taxon>Gunneridae</taxon>
        <taxon>Pentapetalae</taxon>
        <taxon>asterids</taxon>
        <taxon>lamiids</taxon>
        <taxon>Lamiales</taxon>
        <taxon>Oleaceae</taxon>
        <taxon>Oleeae</taxon>
        <taxon>Olea</taxon>
    </lineage>
</organism>
<keyword evidence="3" id="KW-1185">Reference proteome</keyword>
<dbReference type="EMBL" id="CACTIH010002024">
    <property type="protein sequence ID" value="CAA2971766.1"/>
    <property type="molecule type" value="Genomic_DNA"/>
</dbReference>
<protein>
    <submittedName>
        <fullName evidence="2">Uncharacterized protein</fullName>
    </submittedName>
</protein>
<dbReference type="InterPro" id="IPR011051">
    <property type="entry name" value="RmlC_Cupin_sf"/>
</dbReference>
<dbReference type="InterPro" id="IPR014710">
    <property type="entry name" value="RmlC-like_jellyroll"/>
</dbReference>
<gene>
    <name evidence="2" type="ORF">OLEA9_A065233</name>
</gene>
<dbReference type="Gene3D" id="2.60.120.10">
    <property type="entry name" value="Jelly Rolls"/>
    <property type="match status" value="1"/>
</dbReference>
<dbReference type="AlphaFoldDB" id="A0A8S0R0D6"/>
<evidence type="ECO:0000313" key="2">
    <source>
        <dbReference type="EMBL" id="CAA2971766.1"/>
    </source>
</evidence>
<proteinExistence type="predicted"/>
<sequence>MNQLDLQFRNFFLAGNRNPQQSQGQQQEESQSEGESPINNIFNGFPDKVLANVYNVETETIRKLKGEQDKRGRIVKAERFNVVLPREG</sequence>
<name>A0A8S0R0D6_OLEEU</name>